<evidence type="ECO:0000313" key="1">
    <source>
        <dbReference type="EMBL" id="MPN13391.1"/>
    </source>
</evidence>
<dbReference type="EMBL" id="VSSQ01059886">
    <property type="protein sequence ID" value="MPN13391.1"/>
    <property type="molecule type" value="Genomic_DNA"/>
</dbReference>
<protein>
    <submittedName>
        <fullName evidence="1">Uncharacterized protein</fullName>
    </submittedName>
</protein>
<name>A0A645FGA3_9ZZZZ</name>
<organism evidence="1">
    <name type="scientific">bioreactor metagenome</name>
    <dbReference type="NCBI Taxonomy" id="1076179"/>
    <lineage>
        <taxon>unclassified sequences</taxon>
        <taxon>metagenomes</taxon>
        <taxon>ecological metagenomes</taxon>
    </lineage>
</organism>
<proteinExistence type="predicted"/>
<comment type="caution">
    <text evidence="1">The sequence shown here is derived from an EMBL/GenBank/DDBJ whole genome shotgun (WGS) entry which is preliminary data.</text>
</comment>
<dbReference type="AlphaFoldDB" id="A0A645FGA3"/>
<gene>
    <name evidence="1" type="ORF">SDC9_160712</name>
</gene>
<reference evidence="1" key="1">
    <citation type="submission" date="2019-08" db="EMBL/GenBank/DDBJ databases">
        <authorList>
            <person name="Kucharzyk K."/>
            <person name="Murdoch R.W."/>
            <person name="Higgins S."/>
            <person name="Loffler F."/>
        </authorList>
    </citation>
    <scope>NUCLEOTIDE SEQUENCE</scope>
</reference>
<sequence>MSQVSSPVDRPAVTVRALFTQAIGQYNLHPFSTYGGNVQIFVISLRCAESGRISQTRLKIFNRLVKQVNARAKDHLINEVMLVHTSTSQQSKKIHLPLTLKEPTCYAHLLFHVAMVTGHHIM</sequence>
<accession>A0A645FGA3</accession>